<feature type="domain" description="Pseudouridine synthase RsuA/RluA-like" evidence="2">
    <location>
        <begin position="219"/>
        <end position="366"/>
    </location>
</feature>
<evidence type="ECO:0000259" key="2">
    <source>
        <dbReference type="Pfam" id="PF00849"/>
    </source>
</evidence>
<protein>
    <recommendedName>
        <fullName evidence="2">Pseudouridine synthase RsuA/RluA-like domain-containing protein</fullName>
    </recommendedName>
</protein>
<dbReference type="Gene3D" id="3.30.2350.10">
    <property type="entry name" value="Pseudouridine synthase"/>
    <property type="match status" value="1"/>
</dbReference>
<dbReference type="SUPFAM" id="SSF55120">
    <property type="entry name" value="Pseudouridine synthase"/>
    <property type="match status" value="1"/>
</dbReference>
<accession>A0A7S4Q076</accession>
<dbReference type="CDD" id="cd02869">
    <property type="entry name" value="PseudoU_synth_RluA_like"/>
    <property type="match status" value="1"/>
</dbReference>
<reference evidence="3" key="1">
    <citation type="submission" date="2021-01" db="EMBL/GenBank/DDBJ databases">
        <authorList>
            <person name="Corre E."/>
            <person name="Pelletier E."/>
            <person name="Niang G."/>
            <person name="Scheremetjew M."/>
            <person name="Finn R."/>
            <person name="Kale V."/>
            <person name="Holt S."/>
            <person name="Cochrane G."/>
            <person name="Meng A."/>
            <person name="Brown T."/>
            <person name="Cohen L."/>
        </authorList>
    </citation>
    <scope>NUCLEOTIDE SEQUENCE</scope>
    <source>
        <strain evidence="3">CCMP3105</strain>
    </source>
</reference>
<dbReference type="GO" id="GO:0009982">
    <property type="term" value="F:pseudouridine synthase activity"/>
    <property type="evidence" value="ECO:0007669"/>
    <property type="project" value="InterPro"/>
</dbReference>
<dbReference type="InterPro" id="IPR020103">
    <property type="entry name" value="PsdUridine_synth_cat_dom_sf"/>
</dbReference>
<name>A0A7S4Q076_9DINO</name>
<dbReference type="PANTHER" id="PTHR21600:SF87">
    <property type="entry name" value="RNA PSEUDOURIDYLATE SYNTHASE DOMAIN-CONTAINING PROTEIN 1"/>
    <property type="match status" value="1"/>
</dbReference>
<dbReference type="Pfam" id="PF00849">
    <property type="entry name" value="PseudoU_synth_2"/>
    <property type="match status" value="1"/>
</dbReference>
<dbReference type="EMBL" id="HBNR01012139">
    <property type="protein sequence ID" value="CAE4568221.1"/>
    <property type="molecule type" value="Transcribed_RNA"/>
</dbReference>
<proteinExistence type="inferred from homology"/>
<evidence type="ECO:0000256" key="1">
    <source>
        <dbReference type="ARBA" id="ARBA00010876"/>
    </source>
</evidence>
<organism evidence="3">
    <name type="scientific">Alexandrium monilatum</name>
    <dbReference type="NCBI Taxonomy" id="311494"/>
    <lineage>
        <taxon>Eukaryota</taxon>
        <taxon>Sar</taxon>
        <taxon>Alveolata</taxon>
        <taxon>Dinophyceae</taxon>
        <taxon>Gonyaulacales</taxon>
        <taxon>Pyrocystaceae</taxon>
        <taxon>Alexandrium</taxon>
    </lineage>
</organism>
<dbReference type="AlphaFoldDB" id="A0A7S4Q076"/>
<comment type="similarity">
    <text evidence="1">Belongs to the pseudouridine synthase RluA family.</text>
</comment>
<dbReference type="InterPro" id="IPR006145">
    <property type="entry name" value="PsdUridine_synth_RsuA/RluA"/>
</dbReference>
<dbReference type="GO" id="GO:0000455">
    <property type="term" value="P:enzyme-directed rRNA pseudouridine synthesis"/>
    <property type="evidence" value="ECO:0007669"/>
    <property type="project" value="TreeGrafter"/>
</dbReference>
<dbReference type="InterPro" id="IPR050188">
    <property type="entry name" value="RluA_PseudoU_synthase"/>
</dbReference>
<evidence type="ECO:0000313" key="3">
    <source>
        <dbReference type="EMBL" id="CAE4568221.1"/>
    </source>
</evidence>
<dbReference type="GO" id="GO:0003723">
    <property type="term" value="F:RNA binding"/>
    <property type="evidence" value="ECO:0007669"/>
    <property type="project" value="InterPro"/>
</dbReference>
<sequence>MLLQPPRVPSAMRPAGVACGCVGGRLRRRQPPLHGPAATSSLPTSGSARAASSCRKAARCLAAASGALEALRRARASSSRRGGGLAGAATPLRQWAAKETESREVTVTSEVIERARRAFNRRSVVYLHHVVAAAFPHLPTQGAARRALKRGDVLVDGAEEVGSNVLAPPLGALLTARSGEVDALPEDLQQKLESWNACRSARPEARFQVLAQDADVGWAVVNKPAGIHTSPCVDSYSRDRMTFEDYLPALVPPPLRGTRSRRPRVCHRLDFRVAGPVVVTTAEETARAVKAAFAERRVGKEYRAVVCGAVGGEGDAFAVDVPVDGKPALTDVRVLRVAPCPHYGSISELSLRPRTGRYHQLRVHCAEALGAPIVNDEPALFAAAAEPWERRHGRALPRRVKRGRGNLFLQAVEVSLPAMEGITGGATVRAHVSDRFHQLLQQSERAWHRGWRTDEQGQCRCIHDGEST</sequence>
<dbReference type="PANTHER" id="PTHR21600">
    <property type="entry name" value="MITOCHONDRIAL RNA PSEUDOURIDINE SYNTHASE"/>
    <property type="match status" value="1"/>
</dbReference>
<gene>
    <name evidence="3" type="ORF">AMON00008_LOCUS7840</name>
</gene>